<dbReference type="EMBL" id="PFGC01000012">
    <property type="protein sequence ID" value="PIW37296.1"/>
    <property type="molecule type" value="Genomic_DNA"/>
</dbReference>
<dbReference type="NCBIfam" id="TIGR01509">
    <property type="entry name" value="HAD-SF-IA-v3"/>
    <property type="match status" value="1"/>
</dbReference>
<protein>
    <recommendedName>
        <fullName evidence="6">HAD family hydrolase</fullName>
    </recommendedName>
</protein>
<dbReference type="SFLD" id="SFLDG01129">
    <property type="entry name" value="C1.5:_HAD__Beta-PGM__Phosphata"/>
    <property type="match status" value="1"/>
</dbReference>
<evidence type="ECO:0008006" key="6">
    <source>
        <dbReference type="Google" id="ProtNLM"/>
    </source>
</evidence>
<dbReference type="InterPro" id="IPR036412">
    <property type="entry name" value="HAD-like_sf"/>
</dbReference>
<dbReference type="Pfam" id="PF13419">
    <property type="entry name" value="HAD_2"/>
    <property type="match status" value="1"/>
</dbReference>
<dbReference type="PRINTS" id="PR00413">
    <property type="entry name" value="HADHALOGNASE"/>
</dbReference>
<proteinExistence type="inferred from homology"/>
<sequence length="218" mass="24265">MRFSAVIFDMDGVIIDSEPIWHEVESSFYEDHGGVYGPDILEKLIGTNAMTAASIIKESLDLDWDEQKIIDVRYKKLRQLYHEKLELIPGFEKLINQVRVSSIKCGLASGATDWMIDLVLDRFKLHDAFQYTLSADAVQNPKPAPDVYLATAKKLGIPPKHCVVIEDSPNGLWSAKAAGMKCIVTPNPVLAGYSDFSSADLIRPQLTDVTIRDIMGLL</sequence>
<dbReference type="AlphaFoldDB" id="A0A2M7H4Z0"/>
<evidence type="ECO:0000313" key="5">
    <source>
        <dbReference type="Proteomes" id="UP000230292"/>
    </source>
</evidence>
<dbReference type="Gene3D" id="3.40.50.1000">
    <property type="entry name" value="HAD superfamily/HAD-like"/>
    <property type="match status" value="1"/>
</dbReference>
<dbReference type="InterPro" id="IPR023214">
    <property type="entry name" value="HAD_sf"/>
</dbReference>
<dbReference type="Proteomes" id="UP000230292">
    <property type="component" value="Unassembled WGS sequence"/>
</dbReference>
<dbReference type="GO" id="GO:0046872">
    <property type="term" value="F:metal ion binding"/>
    <property type="evidence" value="ECO:0007669"/>
    <property type="project" value="UniProtKB-KW"/>
</dbReference>
<dbReference type="FunFam" id="3.40.50.1000:FF:000036">
    <property type="entry name" value="HAD family hydrolase"/>
    <property type="match status" value="1"/>
</dbReference>
<accession>A0A2M7H4Z0</accession>
<dbReference type="Gene3D" id="1.10.150.240">
    <property type="entry name" value="Putative phosphatase, domain 2"/>
    <property type="match status" value="1"/>
</dbReference>
<dbReference type="PANTHER" id="PTHR18901">
    <property type="entry name" value="2-DEOXYGLUCOSE-6-PHOSPHATE PHOSPHATASE 2"/>
    <property type="match status" value="1"/>
</dbReference>
<comment type="caution">
    <text evidence="4">The sequence shown here is derived from an EMBL/GenBank/DDBJ whole genome shotgun (WGS) entry which is preliminary data.</text>
</comment>
<evidence type="ECO:0000256" key="2">
    <source>
        <dbReference type="ARBA" id="ARBA00022723"/>
    </source>
</evidence>
<dbReference type="SFLD" id="SFLDG01135">
    <property type="entry name" value="C1.5.6:_HAD__Beta-PGM__Phospha"/>
    <property type="match status" value="1"/>
</dbReference>
<reference evidence="4 5" key="1">
    <citation type="submission" date="2017-09" db="EMBL/GenBank/DDBJ databases">
        <title>Depth-based differentiation of microbial function through sediment-hosted aquifers and enrichment of novel symbionts in the deep terrestrial subsurface.</title>
        <authorList>
            <person name="Probst A.J."/>
            <person name="Ladd B."/>
            <person name="Jarett J.K."/>
            <person name="Geller-Mcgrath D.E."/>
            <person name="Sieber C.M."/>
            <person name="Emerson J.B."/>
            <person name="Anantharaman K."/>
            <person name="Thomas B.C."/>
            <person name="Malmstrom R."/>
            <person name="Stieglmeier M."/>
            <person name="Klingl A."/>
            <person name="Woyke T."/>
            <person name="Ryan C.M."/>
            <person name="Banfield J.F."/>
        </authorList>
    </citation>
    <scope>NUCLEOTIDE SEQUENCE [LARGE SCALE GENOMIC DNA]</scope>
    <source>
        <strain evidence="4">CG15_BIG_FIL_POST_REV_8_21_14_020_45_12</strain>
    </source>
</reference>
<evidence type="ECO:0000313" key="4">
    <source>
        <dbReference type="EMBL" id="PIW37296.1"/>
    </source>
</evidence>
<dbReference type="InterPro" id="IPR041492">
    <property type="entry name" value="HAD_2"/>
</dbReference>
<keyword evidence="2" id="KW-0479">Metal-binding</keyword>
<gene>
    <name evidence="4" type="ORF">COW24_00890</name>
</gene>
<comment type="similarity">
    <text evidence="1">Belongs to the HAD-like hydrolase superfamily. CbbY/CbbZ/Gph/YieH family.</text>
</comment>
<dbReference type="SUPFAM" id="SSF56784">
    <property type="entry name" value="HAD-like"/>
    <property type="match status" value="1"/>
</dbReference>
<keyword evidence="3" id="KW-0378">Hydrolase</keyword>
<dbReference type="NCBIfam" id="TIGR01549">
    <property type="entry name" value="HAD-SF-IA-v1"/>
    <property type="match status" value="1"/>
</dbReference>
<dbReference type="GO" id="GO:0016787">
    <property type="term" value="F:hydrolase activity"/>
    <property type="evidence" value="ECO:0007669"/>
    <property type="project" value="UniProtKB-KW"/>
</dbReference>
<dbReference type="PANTHER" id="PTHR18901:SF38">
    <property type="entry name" value="PSEUDOURIDINE-5'-PHOSPHATASE"/>
    <property type="match status" value="1"/>
</dbReference>
<dbReference type="SFLD" id="SFLDS00003">
    <property type="entry name" value="Haloacid_Dehalogenase"/>
    <property type="match status" value="1"/>
</dbReference>
<name>A0A2M7H4Z0_9BACT</name>
<dbReference type="InterPro" id="IPR023198">
    <property type="entry name" value="PGP-like_dom2"/>
</dbReference>
<evidence type="ECO:0000256" key="3">
    <source>
        <dbReference type="ARBA" id="ARBA00022801"/>
    </source>
</evidence>
<evidence type="ECO:0000256" key="1">
    <source>
        <dbReference type="ARBA" id="ARBA00006171"/>
    </source>
</evidence>
<organism evidence="4 5">
    <name type="scientific">Candidatus Kerfeldbacteria bacterium CG15_BIG_FIL_POST_REV_8_21_14_020_45_12</name>
    <dbReference type="NCBI Taxonomy" id="2014247"/>
    <lineage>
        <taxon>Bacteria</taxon>
        <taxon>Candidatus Kerfeldiibacteriota</taxon>
    </lineage>
</organism>
<dbReference type="InterPro" id="IPR006439">
    <property type="entry name" value="HAD-SF_hydro_IA"/>
</dbReference>